<dbReference type="RefSeq" id="WP_069809240.1">
    <property type="nucleotide sequence ID" value="NZ_CP017305.1"/>
</dbReference>
<feature type="chain" id="PRO_5009106529" evidence="1">
    <location>
        <begin position="22"/>
        <end position="152"/>
    </location>
</feature>
<dbReference type="STRING" id="274537.BIU88_04820"/>
<organism evidence="2 3">
    <name type="scientific">Chlorobaculum limnaeum</name>
    <dbReference type="NCBI Taxonomy" id="274537"/>
    <lineage>
        <taxon>Bacteria</taxon>
        <taxon>Pseudomonadati</taxon>
        <taxon>Chlorobiota</taxon>
        <taxon>Chlorobiia</taxon>
        <taxon>Chlorobiales</taxon>
        <taxon>Chlorobiaceae</taxon>
        <taxon>Chlorobaculum</taxon>
    </lineage>
</organism>
<evidence type="ECO:0000313" key="3">
    <source>
        <dbReference type="Proteomes" id="UP000095185"/>
    </source>
</evidence>
<dbReference type="EMBL" id="CP017305">
    <property type="protein sequence ID" value="AOS83523.1"/>
    <property type="molecule type" value="Genomic_DNA"/>
</dbReference>
<dbReference type="Proteomes" id="UP000095185">
    <property type="component" value="Chromosome"/>
</dbReference>
<accession>A0A1D8D095</accession>
<dbReference type="KEGG" id="clz:BIU88_04820"/>
<gene>
    <name evidence="2" type="ORF">BIU88_04820</name>
</gene>
<protein>
    <submittedName>
        <fullName evidence="2">Uncharacterized protein</fullName>
    </submittedName>
</protein>
<dbReference type="AlphaFoldDB" id="A0A1D8D095"/>
<keyword evidence="1" id="KW-0732">Signal</keyword>
<keyword evidence="3" id="KW-1185">Reference proteome</keyword>
<feature type="signal peptide" evidence="1">
    <location>
        <begin position="1"/>
        <end position="21"/>
    </location>
</feature>
<evidence type="ECO:0000256" key="1">
    <source>
        <dbReference type="SAM" id="SignalP"/>
    </source>
</evidence>
<name>A0A1D8D095_CHLLM</name>
<reference evidence="2" key="1">
    <citation type="submission" date="2016-09" db="EMBL/GenBank/DDBJ databases">
        <title>Genome sequence of Chlorobaculum limnaeum.</title>
        <authorList>
            <person name="Liu Z."/>
            <person name="Tank M."/>
            <person name="Bryant D.A."/>
        </authorList>
    </citation>
    <scope>NUCLEOTIDE SEQUENCE [LARGE SCALE GENOMIC DNA]</scope>
    <source>
        <strain evidence="2">DSM 1677</strain>
    </source>
</reference>
<evidence type="ECO:0000313" key="2">
    <source>
        <dbReference type="EMBL" id="AOS83523.1"/>
    </source>
</evidence>
<proteinExistence type="predicted"/>
<sequence length="152" mass="16951">MQAFRVSLLVAFLAVAGIAVAAPLHARAVQGMTRHLHTPPPGSTERRAILDAMRMSIKELHSLDVVFVVKTMHVSGGWAWVHTLPRSKDGKASYEDFYALLCREAGRWRIAEIPCTEPENPECIDSPDYFRRLARRFPGVPASIFAEDAPVR</sequence>